<evidence type="ECO:0000256" key="5">
    <source>
        <dbReference type="ARBA" id="ARBA00022859"/>
    </source>
</evidence>
<evidence type="ECO:0000313" key="12">
    <source>
        <dbReference type="Proteomes" id="UP000292052"/>
    </source>
</evidence>
<keyword evidence="4" id="KW-0399">Innate immunity</keyword>
<evidence type="ECO:0000256" key="4">
    <source>
        <dbReference type="ARBA" id="ARBA00022588"/>
    </source>
</evidence>
<feature type="domain" description="Invertebrate defensins family profile" evidence="10">
    <location>
        <begin position="40"/>
        <end position="83"/>
    </location>
</feature>
<keyword evidence="3" id="KW-0929">Antimicrobial</keyword>
<dbReference type="GO" id="GO:0006959">
    <property type="term" value="P:humoral immune response"/>
    <property type="evidence" value="ECO:0007669"/>
    <property type="project" value="TreeGrafter"/>
</dbReference>
<comment type="subcellular location">
    <subcellularLocation>
        <location evidence="1">Secreted</location>
    </subcellularLocation>
</comment>
<dbReference type="EMBL" id="QDEB01034973">
    <property type="protein sequence ID" value="RZC39390.1"/>
    <property type="molecule type" value="Genomic_DNA"/>
</dbReference>
<evidence type="ECO:0000256" key="9">
    <source>
        <dbReference type="SAM" id="SignalP"/>
    </source>
</evidence>
<dbReference type="CDD" id="cd21806">
    <property type="entry name" value="DEFL_defensin-like"/>
    <property type="match status" value="1"/>
</dbReference>
<dbReference type="SMART" id="SM00505">
    <property type="entry name" value="Knot1"/>
    <property type="match status" value="1"/>
</dbReference>
<evidence type="ECO:0000256" key="3">
    <source>
        <dbReference type="ARBA" id="ARBA00022529"/>
    </source>
</evidence>
<gene>
    <name evidence="11" type="ORF">BDFB_014983</name>
</gene>
<dbReference type="Gene3D" id="3.30.30.10">
    <property type="entry name" value="Knottin, scorpion toxin-like"/>
    <property type="match status" value="1"/>
</dbReference>
<proteinExistence type="predicted"/>
<evidence type="ECO:0000256" key="8">
    <source>
        <dbReference type="ARBA" id="ARBA00023157"/>
    </source>
</evidence>
<dbReference type="Proteomes" id="UP000292052">
    <property type="component" value="Unassembled WGS sequence"/>
</dbReference>
<dbReference type="InterPro" id="IPR003614">
    <property type="entry name" value="Knottins"/>
</dbReference>
<dbReference type="InterPro" id="IPR036574">
    <property type="entry name" value="Scorpion_toxin-like_sf"/>
</dbReference>
<evidence type="ECO:0000259" key="10">
    <source>
        <dbReference type="PROSITE" id="PS51378"/>
    </source>
</evidence>
<dbReference type="STRING" id="1661398.A0A482W2Q5"/>
<keyword evidence="2" id="KW-0964">Secreted</keyword>
<reference evidence="11 12" key="1">
    <citation type="submission" date="2017-03" db="EMBL/GenBank/DDBJ databases">
        <title>Genome of the blue death feigning beetle - Asbolus verrucosus.</title>
        <authorList>
            <person name="Rider S.D."/>
        </authorList>
    </citation>
    <scope>NUCLEOTIDE SEQUENCE [LARGE SCALE GENOMIC DNA]</scope>
    <source>
        <strain evidence="11">Butters</strain>
        <tissue evidence="11">Head and leg muscle</tissue>
    </source>
</reference>
<evidence type="ECO:0000313" key="11">
    <source>
        <dbReference type="EMBL" id="RZC39390.1"/>
    </source>
</evidence>
<dbReference type="InterPro" id="IPR001542">
    <property type="entry name" value="Defensin_invertebrate/fungal"/>
</dbReference>
<evidence type="ECO:0000256" key="1">
    <source>
        <dbReference type="ARBA" id="ARBA00004613"/>
    </source>
</evidence>
<dbReference type="SUPFAM" id="SSF57095">
    <property type="entry name" value="Scorpion toxin-like"/>
    <property type="match status" value="1"/>
</dbReference>
<keyword evidence="12" id="KW-1185">Reference proteome</keyword>
<evidence type="ECO:0000256" key="6">
    <source>
        <dbReference type="ARBA" id="ARBA00022940"/>
    </source>
</evidence>
<accession>A0A482W2Q5</accession>
<keyword evidence="9" id="KW-0732">Signal</keyword>
<keyword evidence="6" id="KW-0211">Defensin</keyword>
<comment type="caution">
    <text evidence="11">The sequence shown here is derived from an EMBL/GenBank/DDBJ whole genome shotgun (WGS) entry which is preliminary data.</text>
</comment>
<dbReference type="Pfam" id="PF01097">
    <property type="entry name" value="Defensin_2"/>
    <property type="match status" value="1"/>
</dbReference>
<dbReference type="PROSITE" id="PS51378">
    <property type="entry name" value="INVERT_DEFENSINS"/>
    <property type="match status" value="1"/>
</dbReference>
<dbReference type="GO" id="GO:0045087">
    <property type="term" value="P:innate immune response"/>
    <property type="evidence" value="ECO:0007669"/>
    <property type="project" value="UniProtKB-KW"/>
</dbReference>
<evidence type="ECO:0000256" key="7">
    <source>
        <dbReference type="ARBA" id="ARBA00023022"/>
    </source>
</evidence>
<dbReference type="GO" id="GO:0042742">
    <property type="term" value="P:defense response to bacterium"/>
    <property type="evidence" value="ECO:0007669"/>
    <property type="project" value="UniProtKB-KW"/>
</dbReference>
<sequence length="83" mass="9271">MKFAIILAISAAMCIFRVSAFPLDEALEDEPLAEHVRHKRFTCDVLSAEFGTIKLNHAACATHCLFRLRGGGYCNARRVCICR</sequence>
<dbReference type="OrthoDB" id="10038290at2759"/>
<organism evidence="11 12">
    <name type="scientific">Asbolus verrucosus</name>
    <name type="common">Desert ironclad beetle</name>
    <dbReference type="NCBI Taxonomy" id="1661398"/>
    <lineage>
        <taxon>Eukaryota</taxon>
        <taxon>Metazoa</taxon>
        <taxon>Ecdysozoa</taxon>
        <taxon>Arthropoda</taxon>
        <taxon>Hexapoda</taxon>
        <taxon>Insecta</taxon>
        <taxon>Pterygota</taxon>
        <taxon>Neoptera</taxon>
        <taxon>Endopterygota</taxon>
        <taxon>Coleoptera</taxon>
        <taxon>Polyphaga</taxon>
        <taxon>Cucujiformia</taxon>
        <taxon>Tenebrionidae</taxon>
        <taxon>Pimeliinae</taxon>
        <taxon>Asbolus</taxon>
    </lineage>
</organism>
<dbReference type="PANTHER" id="PTHR13645">
    <property type="entry name" value="DEFENSIN"/>
    <property type="match status" value="1"/>
</dbReference>
<evidence type="ECO:0000256" key="2">
    <source>
        <dbReference type="ARBA" id="ARBA00022525"/>
    </source>
</evidence>
<feature type="signal peptide" evidence="9">
    <location>
        <begin position="1"/>
        <end position="20"/>
    </location>
</feature>
<feature type="chain" id="PRO_5019850405" evidence="9">
    <location>
        <begin position="21"/>
        <end position="83"/>
    </location>
</feature>
<dbReference type="AlphaFoldDB" id="A0A482W2Q5"/>
<name>A0A482W2Q5_ASBVE</name>
<protein>
    <submittedName>
        <fullName evidence="11">Holotricin-1</fullName>
    </submittedName>
</protein>
<keyword evidence="5" id="KW-0391">Immunity</keyword>
<dbReference type="GO" id="GO:0005615">
    <property type="term" value="C:extracellular space"/>
    <property type="evidence" value="ECO:0007669"/>
    <property type="project" value="TreeGrafter"/>
</dbReference>
<keyword evidence="7" id="KW-0044">Antibiotic</keyword>
<keyword evidence="8" id="KW-1015">Disulfide bond</keyword>
<dbReference type="PANTHER" id="PTHR13645:SF0">
    <property type="entry name" value="DEFENSIN"/>
    <property type="match status" value="1"/>
</dbReference>